<proteinExistence type="predicted"/>
<feature type="region of interest" description="Disordered" evidence="1">
    <location>
        <begin position="1"/>
        <end position="53"/>
    </location>
</feature>
<feature type="compositionally biased region" description="Basic and acidic residues" evidence="1">
    <location>
        <begin position="199"/>
        <end position="218"/>
    </location>
</feature>
<feature type="compositionally biased region" description="Acidic residues" evidence="1">
    <location>
        <begin position="1"/>
        <end position="11"/>
    </location>
</feature>
<gene>
    <name evidence="2" type="ORF">PACLA_8A011688</name>
</gene>
<dbReference type="AlphaFoldDB" id="A0A7D9LZY9"/>
<feature type="compositionally biased region" description="Basic and acidic residues" evidence="1">
    <location>
        <begin position="151"/>
        <end position="166"/>
    </location>
</feature>
<feature type="compositionally biased region" description="Basic and acidic residues" evidence="1">
    <location>
        <begin position="16"/>
        <end position="28"/>
    </location>
</feature>
<comment type="caution">
    <text evidence="2">The sequence shown here is derived from an EMBL/GenBank/DDBJ whole genome shotgun (WGS) entry which is preliminary data.</text>
</comment>
<dbReference type="EMBL" id="CACRXK020028776">
    <property type="protein sequence ID" value="CAB4041695.1"/>
    <property type="molecule type" value="Genomic_DNA"/>
</dbReference>
<feature type="region of interest" description="Disordered" evidence="1">
    <location>
        <begin position="132"/>
        <end position="218"/>
    </location>
</feature>
<evidence type="ECO:0000256" key="1">
    <source>
        <dbReference type="SAM" id="MobiDB-lite"/>
    </source>
</evidence>
<dbReference type="Proteomes" id="UP001152795">
    <property type="component" value="Unassembled WGS sequence"/>
</dbReference>
<feature type="compositionally biased region" description="Basic and acidic residues" evidence="1">
    <location>
        <begin position="176"/>
        <end position="190"/>
    </location>
</feature>
<organism evidence="2 3">
    <name type="scientific">Paramuricea clavata</name>
    <name type="common">Red gorgonian</name>
    <name type="synonym">Violescent sea-whip</name>
    <dbReference type="NCBI Taxonomy" id="317549"/>
    <lineage>
        <taxon>Eukaryota</taxon>
        <taxon>Metazoa</taxon>
        <taxon>Cnidaria</taxon>
        <taxon>Anthozoa</taxon>
        <taxon>Octocorallia</taxon>
        <taxon>Malacalcyonacea</taxon>
        <taxon>Plexauridae</taxon>
        <taxon>Paramuricea</taxon>
    </lineage>
</organism>
<reference evidence="2" key="1">
    <citation type="submission" date="2020-04" db="EMBL/GenBank/DDBJ databases">
        <authorList>
            <person name="Alioto T."/>
            <person name="Alioto T."/>
            <person name="Gomez Garrido J."/>
        </authorList>
    </citation>
    <scope>NUCLEOTIDE SEQUENCE</scope>
    <source>
        <strain evidence="2">A484AB</strain>
    </source>
</reference>
<evidence type="ECO:0000313" key="3">
    <source>
        <dbReference type="Proteomes" id="UP001152795"/>
    </source>
</evidence>
<sequence length="232" mass="26086">MSMDNLLEETNMEQHSNVEKDNPYKETDTNDEYLGQKDASGMQAVDDSESVTQTLGRTEFPIDVELAANFEDITGESLCDISMNTDFDADENVGMSDTHRNPERVTTIVHDAVTNECSEALEENLLDGELHGPAQVADDDQDSVMQVETSETSHIDNDQVVRDDQCYTKPKRGRPKKGEQPRTKKSEQPKTKKPPGRPKNVDSAETKRLKAKELRPELMKLLPEEGEIKFSK</sequence>
<evidence type="ECO:0000313" key="2">
    <source>
        <dbReference type="EMBL" id="CAB4041695.1"/>
    </source>
</evidence>
<accession>A0A7D9LZY9</accession>
<protein>
    <submittedName>
        <fullName evidence="2">Uncharacterized protein</fullName>
    </submittedName>
</protein>
<feature type="non-terminal residue" evidence="2">
    <location>
        <position position="1"/>
    </location>
</feature>
<name>A0A7D9LZY9_PARCT</name>
<keyword evidence="3" id="KW-1185">Reference proteome</keyword>